<dbReference type="Gene3D" id="3.40.395.10">
    <property type="entry name" value="Adenoviral Proteinase, Chain A"/>
    <property type="match status" value="1"/>
</dbReference>
<reference evidence="2 3" key="1">
    <citation type="journal article" date="2018" name="Mol. Plant">
        <title>The genome of Artemisia annua provides insight into the evolution of Asteraceae family and artemisinin biosynthesis.</title>
        <authorList>
            <person name="Shen Q."/>
            <person name="Zhang L."/>
            <person name="Liao Z."/>
            <person name="Wang S."/>
            <person name="Yan T."/>
            <person name="Shi P."/>
            <person name="Liu M."/>
            <person name="Fu X."/>
            <person name="Pan Q."/>
            <person name="Wang Y."/>
            <person name="Lv Z."/>
            <person name="Lu X."/>
            <person name="Zhang F."/>
            <person name="Jiang W."/>
            <person name="Ma Y."/>
            <person name="Chen M."/>
            <person name="Hao X."/>
            <person name="Li L."/>
            <person name="Tang Y."/>
            <person name="Lv G."/>
            <person name="Zhou Y."/>
            <person name="Sun X."/>
            <person name="Brodelius P.E."/>
            <person name="Rose J.K.C."/>
            <person name="Tang K."/>
        </authorList>
    </citation>
    <scope>NUCLEOTIDE SEQUENCE [LARGE SCALE GENOMIC DNA]</scope>
    <source>
        <strain evidence="3">cv. Huhao1</strain>
        <tissue evidence="2">Leaf</tissue>
    </source>
</reference>
<name>A0A2U1KNJ7_ARTAN</name>
<gene>
    <name evidence="2" type="ORF">CTI12_AA582750</name>
</gene>
<dbReference type="PANTHER" id="PTHR33018">
    <property type="entry name" value="OS10G0338966 PROTEIN-RELATED"/>
    <property type="match status" value="1"/>
</dbReference>
<dbReference type="InterPro" id="IPR058352">
    <property type="entry name" value="DUF8039"/>
</dbReference>
<dbReference type="GO" id="GO:0006508">
    <property type="term" value="P:proteolysis"/>
    <property type="evidence" value="ECO:0007669"/>
    <property type="project" value="UniProtKB-KW"/>
</dbReference>
<evidence type="ECO:0000313" key="2">
    <source>
        <dbReference type="EMBL" id="PWA38281.1"/>
    </source>
</evidence>
<accession>A0A2U1KNJ7</accession>
<dbReference type="GO" id="GO:0008233">
    <property type="term" value="F:peptidase activity"/>
    <property type="evidence" value="ECO:0007669"/>
    <property type="project" value="UniProtKB-KW"/>
</dbReference>
<sequence length="414" mass="46434">MYPSKCIVSKAVEQRLSRYDTMIMSQIYFEGGGAKKGILGSVVGKFWMVGIEGNGGKETWGILGIVGMEPKSCMLFSPYTEDTTPIARGMVYPIGDGTIHGGQLIPYYMKVSIDSFIPAFGYTKLPVLSKADDTITMLRQSVGSFLQWPSCRISRILENTPTSKDKASQRKEGATLQPTLVTPNPVAQETIPLLPALQTPALLVNQQTQASSAVEDARIAKEELQKRLDNFEHVVFRKQPCVRAAFTRWTSRDDETADHIIEVPGGMIAGHEYRFHVSISTDDIMSLWKLDGLNSSILLSFEWGLCKMLQSRNDNRCGFLNPYSIEGNLFLQPGSAIKDYLTRTLSVSDYDFMLAPYAQEGHWVLFVICPKQRTGYILDSKNRKQTKTERTYWLTSHLLDVVGSYTWTMAKEAF</sequence>
<dbReference type="EMBL" id="PKPP01015801">
    <property type="protein sequence ID" value="PWA38281.1"/>
    <property type="molecule type" value="Genomic_DNA"/>
</dbReference>
<organism evidence="2 3">
    <name type="scientific">Artemisia annua</name>
    <name type="common">Sweet wormwood</name>
    <dbReference type="NCBI Taxonomy" id="35608"/>
    <lineage>
        <taxon>Eukaryota</taxon>
        <taxon>Viridiplantae</taxon>
        <taxon>Streptophyta</taxon>
        <taxon>Embryophyta</taxon>
        <taxon>Tracheophyta</taxon>
        <taxon>Spermatophyta</taxon>
        <taxon>Magnoliopsida</taxon>
        <taxon>eudicotyledons</taxon>
        <taxon>Gunneridae</taxon>
        <taxon>Pentapetalae</taxon>
        <taxon>asterids</taxon>
        <taxon>campanulids</taxon>
        <taxon>Asterales</taxon>
        <taxon>Asteraceae</taxon>
        <taxon>Asteroideae</taxon>
        <taxon>Anthemideae</taxon>
        <taxon>Artemisiinae</taxon>
        <taxon>Artemisia</taxon>
    </lineage>
</organism>
<keyword evidence="2" id="KW-0378">Hydrolase</keyword>
<evidence type="ECO:0000313" key="3">
    <source>
        <dbReference type="Proteomes" id="UP000245207"/>
    </source>
</evidence>
<dbReference type="PANTHER" id="PTHR33018:SF37">
    <property type="entry name" value="TRANSPOSASE TNP1_EN_SPM-LIKE DOMAIN-CONTAINING PROTEIN"/>
    <property type="match status" value="1"/>
</dbReference>
<proteinExistence type="predicted"/>
<dbReference type="Pfam" id="PF26133">
    <property type="entry name" value="DUF8039"/>
    <property type="match status" value="1"/>
</dbReference>
<keyword evidence="3" id="KW-1185">Reference proteome</keyword>
<dbReference type="Proteomes" id="UP000245207">
    <property type="component" value="Unassembled WGS sequence"/>
</dbReference>
<feature type="domain" description="DUF8039" evidence="1">
    <location>
        <begin position="69"/>
        <end position="154"/>
    </location>
</feature>
<keyword evidence="2" id="KW-0645">Protease</keyword>
<dbReference type="SUPFAM" id="SSF54001">
    <property type="entry name" value="Cysteine proteinases"/>
    <property type="match status" value="1"/>
</dbReference>
<comment type="caution">
    <text evidence="2">The sequence shown here is derived from an EMBL/GenBank/DDBJ whole genome shotgun (WGS) entry which is preliminary data.</text>
</comment>
<evidence type="ECO:0000259" key="1">
    <source>
        <dbReference type="Pfam" id="PF26133"/>
    </source>
</evidence>
<dbReference type="AlphaFoldDB" id="A0A2U1KNJ7"/>
<protein>
    <submittedName>
        <fullName evidence="2">Ulp1 protease family, C-terminal catalytic domain-containing protein</fullName>
    </submittedName>
</protein>
<dbReference type="InterPro" id="IPR038765">
    <property type="entry name" value="Papain-like_cys_pep_sf"/>
</dbReference>